<reference evidence="15 16" key="1">
    <citation type="submission" date="2018-11" db="EMBL/GenBank/DDBJ databases">
        <title>Genome sequencing of Paenibacillus lentus DSM25539(T).</title>
        <authorList>
            <person name="Kook J.-K."/>
            <person name="Park S.-N."/>
            <person name="Lim Y.K."/>
        </authorList>
    </citation>
    <scope>NUCLEOTIDE SEQUENCE [LARGE SCALE GENOMIC DNA]</scope>
    <source>
        <strain evidence="15 16">DSM 25539</strain>
    </source>
</reference>
<name>A0A3S8RYZ2_9BACL</name>
<evidence type="ECO:0000256" key="9">
    <source>
        <dbReference type="PROSITE-ProRule" id="PRU00703"/>
    </source>
</evidence>
<evidence type="ECO:0000256" key="10">
    <source>
        <dbReference type="PROSITE-ProRule" id="PRU01193"/>
    </source>
</evidence>
<evidence type="ECO:0000256" key="4">
    <source>
        <dbReference type="ARBA" id="ARBA00022692"/>
    </source>
</evidence>
<dbReference type="InterPro" id="IPR005170">
    <property type="entry name" value="Transptr-assoc_dom"/>
</dbReference>
<evidence type="ECO:0000256" key="2">
    <source>
        <dbReference type="ARBA" id="ARBA00006337"/>
    </source>
</evidence>
<dbReference type="PANTHER" id="PTHR43099">
    <property type="entry name" value="UPF0053 PROTEIN YRKA"/>
    <property type="match status" value="1"/>
</dbReference>
<gene>
    <name evidence="15" type="ORF">EIM92_19865</name>
</gene>
<dbReference type="FunFam" id="3.10.580.10:FF:000002">
    <property type="entry name" value="Magnesium/cobalt efflux protein CorC"/>
    <property type="match status" value="1"/>
</dbReference>
<dbReference type="SUPFAM" id="SSF56176">
    <property type="entry name" value="FAD-binding/transporter-associated domain-like"/>
    <property type="match status" value="1"/>
</dbReference>
<feature type="domain" description="CNNM transmembrane" evidence="14">
    <location>
        <begin position="9"/>
        <end position="214"/>
    </location>
</feature>
<dbReference type="PROSITE" id="PS51371">
    <property type="entry name" value="CBS"/>
    <property type="match status" value="1"/>
</dbReference>
<dbReference type="Pfam" id="PF00571">
    <property type="entry name" value="CBS"/>
    <property type="match status" value="2"/>
</dbReference>
<dbReference type="PROSITE" id="PS51846">
    <property type="entry name" value="CNNM"/>
    <property type="match status" value="1"/>
</dbReference>
<evidence type="ECO:0000256" key="5">
    <source>
        <dbReference type="ARBA" id="ARBA00022737"/>
    </source>
</evidence>
<evidence type="ECO:0000259" key="14">
    <source>
        <dbReference type="PROSITE" id="PS51846"/>
    </source>
</evidence>
<dbReference type="SUPFAM" id="SSF54631">
    <property type="entry name" value="CBS-domain pair"/>
    <property type="match status" value="1"/>
</dbReference>
<proteinExistence type="inferred from homology"/>
<dbReference type="AlphaFoldDB" id="A0A3S8RYZ2"/>
<accession>A0A3S8RYZ2</accession>
<organism evidence="15 16">
    <name type="scientific">Paenibacillus lentus</name>
    <dbReference type="NCBI Taxonomy" id="1338368"/>
    <lineage>
        <taxon>Bacteria</taxon>
        <taxon>Bacillati</taxon>
        <taxon>Bacillota</taxon>
        <taxon>Bacilli</taxon>
        <taxon>Bacillales</taxon>
        <taxon>Paenibacillaceae</taxon>
        <taxon>Paenibacillus</taxon>
    </lineage>
</organism>
<dbReference type="PANTHER" id="PTHR43099:SF2">
    <property type="entry name" value="UPF0053 PROTEIN YRKA"/>
    <property type="match status" value="1"/>
</dbReference>
<feature type="domain" description="CBS" evidence="13">
    <location>
        <begin position="296"/>
        <end position="353"/>
    </location>
</feature>
<dbReference type="Gene3D" id="3.30.465.10">
    <property type="match status" value="1"/>
</dbReference>
<dbReference type="InterPro" id="IPR051676">
    <property type="entry name" value="UPF0053_domain"/>
</dbReference>
<dbReference type="InterPro" id="IPR036318">
    <property type="entry name" value="FAD-bd_PCMH-like_sf"/>
</dbReference>
<evidence type="ECO:0000256" key="12">
    <source>
        <dbReference type="SAM" id="Phobius"/>
    </source>
</evidence>
<keyword evidence="3" id="KW-1003">Cell membrane</keyword>
<dbReference type="Pfam" id="PF01595">
    <property type="entry name" value="CNNM"/>
    <property type="match status" value="1"/>
</dbReference>
<feature type="compositionally biased region" description="Acidic residues" evidence="11">
    <location>
        <begin position="457"/>
        <end position="474"/>
    </location>
</feature>
<evidence type="ECO:0000256" key="11">
    <source>
        <dbReference type="SAM" id="MobiDB-lite"/>
    </source>
</evidence>
<dbReference type="RefSeq" id="WP_125084308.1">
    <property type="nucleotide sequence ID" value="NZ_CP034248.1"/>
</dbReference>
<dbReference type="InterPro" id="IPR046342">
    <property type="entry name" value="CBS_dom_sf"/>
</dbReference>
<evidence type="ECO:0000313" key="16">
    <source>
        <dbReference type="Proteomes" id="UP000273145"/>
    </source>
</evidence>
<dbReference type="InterPro" id="IPR000644">
    <property type="entry name" value="CBS_dom"/>
</dbReference>
<dbReference type="Pfam" id="PF03471">
    <property type="entry name" value="CorC_HlyC"/>
    <property type="match status" value="1"/>
</dbReference>
<keyword evidence="8 10" id="KW-0472">Membrane</keyword>
<dbReference type="Proteomes" id="UP000273145">
    <property type="component" value="Chromosome"/>
</dbReference>
<dbReference type="CDD" id="cd04590">
    <property type="entry name" value="CBS_pair_CorC_HlyC_assoc"/>
    <property type="match status" value="1"/>
</dbReference>
<comment type="similarity">
    <text evidence="2">Belongs to the UPF0053 family.</text>
</comment>
<feature type="transmembrane region" description="Helical" evidence="12">
    <location>
        <begin position="13"/>
        <end position="38"/>
    </location>
</feature>
<dbReference type="Gene3D" id="3.10.580.10">
    <property type="entry name" value="CBS-domain"/>
    <property type="match status" value="1"/>
</dbReference>
<dbReference type="OrthoDB" id="9798188at2"/>
<sequence length="474" mass="52205">MPDGHTEFEVGKLIFNLVLVIILVLLNGFFVAAEFSLVKVRQSRLTQLVSEGNKRATYALKVNKKLDAYLSATQLGITLASLGLGWVGEPAISELLIEPLMHQLGVTDATLISTVSVVVGFAMITFLHIVIGELAPKSLAIQKSEATSLWLSAPLLFFYRLFLPLIWLLNSAANGLLRLLGVEPAGEGEAAHSEEEIRILMDQSAKSGVIDQDEMKLMDNLFDFSDLLAREVMLPRTDMDCLYTNLSWEGNMRIVEGTKHSRYPVAVEDKDQIIGFVHLADLLLPDGGSSHDLASLVRPILNVPESMEVSHVLRLMQKKHSQLTVVVDEYGGTAGLLTAEKILEEIVGELYDEFDEERAEIEKLSDGTFSVDGRLLIEDVNDLMGVIIEHNKVDSIGGWLFKELDGAPVVGRAIQIEDILVEVAEAEPLRITRVNIKRISDDEKDAGSNMDSANSEALEDNAPEYESKEDEPGV</sequence>
<evidence type="ECO:0000256" key="3">
    <source>
        <dbReference type="ARBA" id="ARBA00022475"/>
    </source>
</evidence>
<dbReference type="GO" id="GO:0005886">
    <property type="term" value="C:plasma membrane"/>
    <property type="evidence" value="ECO:0007669"/>
    <property type="project" value="UniProtKB-SubCell"/>
</dbReference>
<dbReference type="InterPro" id="IPR016169">
    <property type="entry name" value="FAD-bd_PCMH_sub2"/>
</dbReference>
<evidence type="ECO:0000313" key="15">
    <source>
        <dbReference type="EMBL" id="AZK48147.1"/>
    </source>
</evidence>
<evidence type="ECO:0000256" key="7">
    <source>
        <dbReference type="ARBA" id="ARBA00023122"/>
    </source>
</evidence>
<keyword evidence="16" id="KW-1185">Reference proteome</keyword>
<feature type="region of interest" description="Disordered" evidence="11">
    <location>
        <begin position="442"/>
        <end position="474"/>
    </location>
</feature>
<dbReference type="SMART" id="SM01091">
    <property type="entry name" value="CorC_HlyC"/>
    <property type="match status" value="1"/>
</dbReference>
<keyword evidence="6 10" id="KW-1133">Transmembrane helix</keyword>
<feature type="transmembrane region" description="Helical" evidence="12">
    <location>
        <begin position="147"/>
        <end position="169"/>
    </location>
</feature>
<feature type="transmembrane region" description="Helical" evidence="12">
    <location>
        <begin position="68"/>
        <end position="89"/>
    </location>
</feature>
<evidence type="ECO:0000256" key="6">
    <source>
        <dbReference type="ARBA" id="ARBA00022989"/>
    </source>
</evidence>
<dbReference type="GO" id="GO:0050660">
    <property type="term" value="F:flavin adenine dinucleotide binding"/>
    <property type="evidence" value="ECO:0007669"/>
    <property type="project" value="InterPro"/>
</dbReference>
<comment type="subcellular location">
    <subcellularLocation>
        <location evidence="1">Cell membrane</location>
        <topology evidence="1">Multi-pass membrane protein</topology>
    </subcellularLocation>
</comment>
<dbReference type="InterPro" id="IPR044751">
    <property type="entry name" value="Ion_transp-like_CBS"/>
</dbReference>
<keyword evidence="7 9" id="KW-0129">CBS domain</keyword>
<evidence type="ECO:0000256" key="8">
    <source>
        <dbReference type="ARBA" id="ARBA00023136"/>
    </source>
</evidence>
<feature type="transmembrane region" description="Helical" evidence="12">
    <location>
        <begin position="109"/>
        <end position="135"/>
    </location>
</feature>
<dbReference type="InterPro" id="IPR002550">
    <property type="entry name" value="CNNM"/>
</dbReference>
<evidence type="ECO:0000259" key="13">
    <source>
        <dbReference type="PROSITE" id="PS51371"/>
    </source>
</evidence>
<keyword evidence="5" id="KW-0677">Repeat</keyword>
<evidence type="ECO:0000256" key="1">
    <source>
        <dbReference type="ARBA" id="ARBA00004651"/>
    </source>
</evidence>
<keyword evidence="4 10" id="KW-0812">Transmembrane</keyword>
<dbReference type="KEGG" id="plen:EIM92_19865"/>
<dbReference type="EMBL" id="CP034248">
    <property type="protein sequence ID" value="AZK48147.1"/>
    <property type="molecule type" value="Genomic_DNA"/>
</dbReference>
<protein>
    <submittedName>
        <fullName evidence="15">HlyC/CorC family transporter</fullName>
    </submittedName>
</protein>